<name>A0ABW5WUV3_9STAP</name>
<evidence type="ECO:0000313" key="5">
    <source>
        <dbReference type="EMBL" id="MFD2830566.1"/>
    </source>
</evidence>
<keyword evidence="6" id="KW-1185">Reference proteome</keyword>
<dbReference type="PANTHER" id="PTHR44846:SF1">
    <property type="entry name" value="MANNOSYL-D-GLYCERATE TRANSPORT_METABOLISM SYSTEM REPRESSOR MNGR-RELATED"/>
    <property type="match status" value="1"/>
</dbReference>
<evidence type="ECO:0000259" key="4">
    <source>
        <dbReference type="PROSITE" id="PS50949"/>
    </source>
</evidence>
<reference evidence="6" key="1">
    <citation type="journal article" date="2019" name="Int. J. Syst. Evol. Microbiol.">
        <title>The Global Catalogue of Microorganisms (GCM) 10K type strain sequencing project: providing services to taxonomists for standard genome sequencing and annotation.</title>
        <authorList>
            <consortium name="The Broad Institute Genomics Platform"/>
            <consortium name="The Broad Institute Genome Sequencing Center for Infectious Disease"/>
            <person name="Wu L."/>
            <person name="Ma J."/>
        </authorList>
    </citation>
    <scope>NUCLEOTIDE SEQUENCE [LARGE SCALE GENOMIC DNA]</scope>
    <source>
        <strain evidence="6">KCTC 33575</strain>
    </source>
</reference>
<proteinExistence type="predicted"/>
<dbReference type="Gene3D" id="1.10.10.10">
    <property type="entry name" value="Winged helix-like DNA-binding domain superfamily/Winged helix DNA-binding domain"/>
    <property type="match status" value="1"/>
</dbReference>
<dbReference type="InterPro" id="IPR028978">
    <property type="entry name" value="Chorismate_lyase_/UTRA_dom_sf"/>
</dbReference>
<evidence type="ECO:0000256" key="1">
    <source>
        <dbReference type="ARBA" id="ARBA00023015"/>
    </source>
</evidence>
<dbReference type="SUPFAM" id="SSF46785">
    <property type="entry name" value="Winged helix' DNA-binding domain"/>
    <property type="match status" value="1"/>
</dbReference>
<dbReference type="InterPro" id="IPR036390">
    <property type="entry name" value="WH_DNA-bd_sf"/>
</dbReference>
<dbReference type="EMBL" id="JBHUOQ010000003">
    <property type="protein sequence ID" value="MFD2830566.1"/>
    <property type="molecule type" value="Genomic_DNA"/>
</dbReference>
<dbReference type="PROSITE" id="PS50949">
    <property type="entry name" value="HTH_GNTR"/>
    <property type="match status" value="1"/>
</dbReference>
<comment type="caution">
    <text evidence="5">The sequence shown here is derived from an EMBL/GenBank/DDBJ whole genome shotgun (WGS) entry which is preliminary data.</text>
</comment>
<dbReference type="SMART" id="SM00866">
    <property type="entry name" value="UTRA"/>
    <property type="match status" value="1"/>
</dbReference>
<evidence type="ECO:0000256" key="3">
    <source>
        <dbReference type="ARBA" id="ARBA00023163"/>
    </source>
</evidence>
<keyword evidence="3" id="KW-0804">Transcription</keyword>
<dbReference type="PANTHER" id="PTHR44846">
    <property type="entry name" value="MANNOSYL-D-GLYCERATE TRANSPORT/METABOLISM SYSTEM REPRESSOR MNGR-RELATED"/>
    <property type="match status" value="1"/>
</dbReference>
<dbReference type="Gene3D" id="3.40.1410.10">
    <property type="entry name" value="Chorismate lyase-like"/>
    <property type="match status" value="1"/>
</dbReference>
<gene>
    <name evidence="5" type="ORF">ACFSX4_08840</name>
</gene>
<dbReference type="PRINTS" id="PR00035">
    <property type="entry name" value="HTHGNTR"/>
</dbReference>
<dbReference type="InterPro" id="IPR011663">
    <property type="entry name" value="UTRA"/>
</dbReference>
<evidence type="ECO:0000313" key="6">
    <source>
        <dbReference type="Proteomes" id="UP001597519"/>
    </source>
</evidence>
<dbReference type="Pfam" id="PF07702">
    <property type="entry name" value="UTRA"/>
    <property type="match status" value="1"/>
</dbReference>
<dbReference type="CDD" id="cd07377">
    <property type="entry name" value="WHTH_GntR"/>
    <property type="match status" value="1"/>
</dbReference>
<sequence>MKDGVHLYAKVAREIRRQIDNGTYQEGDRLPSERDLCNAFQASRITIRQALELLQDQRVIVRKHGVGTYVLPSQYNQLLDNLYSFKDEIEKSGEIPTTKMLDIELVHVDEYLHEKMALPLNTAVYKLSRLRSADGVPLILEYSYIPAAIAPEMDRFNFSKVSLYQTLKREYGIEIDKSYETLKATKVYKEEAGLLKREIDDIAMYIQRFAYADGHIIEYTRSIVAGDKYKYTVELI</sequence>
<feature type="domain" description="HTH gntR-type" evidence="4">
    <location>
        <begin position="5"/>
        <end position="73"/>
    </location>
</feature>
<dbReference type="InterPro" id="IPR050679">
    <property type="entry name" value="Bact_HTH_transcr_reg"/>
</dbReference>
<evidence type="ECO:0000256" key="2">
    <source>
        <dbReference type="ARBA" id="ARBA00023125"/>
    </source>
</evidence>
<dbReference type="SUPFAM" id="SSF64288">
    <property type="entry name" value="Chorismate lyase-like"/>
    <property type="match status" value="1"/>
</dbReference>
<dbReference type="RefSeq" id="WP_377773720.1">
    <property type="nucleotide sequence ID" value="NZ_JBHUOQ010000003.1"/>
</dbReference>
<accession>A0ABW5WUV3</accession>
<organism evidence="5 6">
    <name type="scientific">Corticicoccus populi</name>
    <dbReference type="NCBI Taxonomy" id="1812821"/>
    <lineage>
        <taxon>Bacteria</taxon>
        <taxon>Bacillati</taxon>
        <taxon>Bacillota</taxon>
        <taxon>Bacilli</taxon>
        <taxon>Bacillales</taxon>
        <taxon>Staphylococcaceae</taxon>
        <taxon>Corticicoccus</taxon>
    </lineage>
</organism>
<dbReference type="InterPro" id="IPR036388">
    <property type="entry name" value="WH-like_DNA-bd_sf"/>
</dbReference>
<keyword evidence="1" id="KW-0805">Transcription regulation</keyword>
<dbReference type="Pfam" id="PF00392">
    <property type="entry name" value="GntR"/>
    <property type="match status" value="1"/>
</dbReference>
<dbReference type="InterPro" id="IPR000524">
    <property type="entry name" value="Tscrpt_reg_HTH_GntR"/>
</dbReference>
<dbReference type="SMART" id="SM00345">
    <property type="entry name" value="HTH_GNTR"/>
    <property type="match status" value="1"/>
</dbReference>
<keyword evidence="2" id="KW-0238">DNA-binding</keyword>
<dbReference type="Proteomes" id="UP001597519">
    <property type="component" value="Unassembled WGS sequence"/>
</dbReference>
<protein>
    <submittedName>
        <fullName evidence="5">GntR family transcriptional regulator</fullName>
    </submittedName>
</protein>